<evidence type="ECO:0000313" key="2">
    <source>
        <dbReference type="Proteomes" id="UP000515211"/>
    </source>
</evidence>
<sequence>MTITLQDVTYQLGLKIDGGPISGYIDDKQSQTKWTVKLTWFHNTVCGELEQDAAEERLLRYTKGYIMQLIGGILIPDAFDSRVHIRWLPLLEDLDTCGGLSWGSAVLAWLYRQMCCATEHGGLSTTPDNARGEQRLRHYRRTLNGISIMNIGL</sequence>
<reference evidence="2" key="1">
    <citation type="journal article" date="2016" name="Nat. Genet.">
        <title>The genome sequences of Arachis duranensis and Arachis ipaensis, the diploid ancestors of cultivated peanut.</title>
        <authorList>
            <person name="Bertioli D.J."/>
            <person name="Cannon S.B."/>
            <person name="Froenicke L."/>
            <person name="Huang G."/>
            <person name="Farmer A.D."/>
            <person name="Cannon E.K."/>
            <person name="Liu X."/>
            <person name="Gao D."/>
            <person name="Clevenger J."/>
            <person name="Dash S."/>
            <person name="Ren L."/>
            <person name="Moretzsohn M.C."/>
            <person name="Shirasawa K."/>
            <person name="Huang W."/>
            <person name="Vidigal B."/>
            <person name="Abernathy B."/>
            <person name="Chu Y."/>
            <person name="Niederhuth C.E."/>
            <person name="Umale P."/>
            <person name="Araujo A.C."/>
            <person name="Kozik A."/>
            <person name="Kim K.D."/>
            <person name="Burow M.D."/>
            <person name="Varshney R.K."/>
            <person name="Wang X."/>
            <person name="Zhang X."/>
            <person name="Barkley N."/>
            <person name="Guimaraes P.M."/>
            <person name="Isobe S."/>
            <person name="Guo B."/>
            <person name="Liao B."/>
            <person name="Stalker H.T."/>
            <person name="Schmitz R.J."/>
            <person name="Scheffler B.E."/>
            <person name="Leal-Bertioli S.C."/>
            <person name="Xun X."/>
            <person name="Jackson S.A."/>
            <person name="Michelmore R."/>
            <person name="Ozias-Akins P."/>
        </authorList>
    </citation>
    <scope>NUCLEOTIDE SEQUENCE [LARGE SCALE GENOMIC DNA]</scope>
    <source>
        <strain evidence="2">cv. V14167</strain>
    </source>
</reference>
<dbReference type="RefSeq" id="XP_015958900.1">
    <property type="nucleotide sequence ID" value="XM_016103414.1"/>
</dbReference>
<protein>
    <submittedName>
        <fullName evidence="3">Protein MAIN-LIKE 2-like</fullName>
    </submittedName>
</protein>
<evidence type="ECO:0000313" key="3">
    <source>
        <dbReference type="RefSeq" id="XP_015958900.1"/>
    </source>
</evidence>
<proteinExistence type="predicted"/>
<organism evidence="2 3">
    <name type="scientific">Arachis duranensis</name>
    <name type="common">Wild peanut</name>
    <dbReference type="NCBI Taxonomy" id="130453"/>
    <lineage>
        <taxon>Eukaryota</taxon>
        <taxon>Viridiplantae</taxon>
        <taxon>Streptophyta</taxon>
        <taxon>Embryophyta</taxon>
        <taxon>Tracheophyta</taxon>
        <taxon>Spermatophyta</taxon>
        <taxon>Magnoliopsida</taxon>
        <taxon>eudicotyledons</taxon>
        <taxon>Gunneridae</taxon>
        <taxon>Pentapetalae</taxon>
        <taxon>rosids</taxon>
        <taxon>fabids</taxon>
        <taxon>Fabales</taxon>
        <taxon>Fabaceae</taxon>
        <taxon>Papilionoideae</taxon>
        <taxon>50 kb inversion clade</taxon>
        <taxon>dalbergioids sensu lato</taxon>
        <taxon>Dalbergieae</taxon>
        <taxon>Pterocarpus clade</taxon>
        <taxon>Arachis</taxon>
    </lineage>
</organism>
<reference evidence="3" key="2">
    <citation type="submission" date="2025-08" db="UniProtKB">
        <authorList>
            <consortium name="RefSeq"/>
        </authorList>
    </citation>
    <scope>IDENTIFICATION</scope>
    <source>
        <tissue evidence="3">Whole plant</tissue>
    </source>
</reference>
<dbReference type="PANTHER" id="PTHR46033:SF8">
    <property type="entry name" value="PROTEIN MAINTENANCE OF MERISTEMS-LIKE"/>
    <property type="match status" value="1"/>
</dbReference>
<dbReference type="GO" id="GO:0010073">
    <property type="term" value="P:meristem maintenance"/>
    <property type="evidence" value="ECO:0007669"/>
    <property type="project" value="InterPro"/>
</dbReference>
<dbReference type="Proteomes" id="UP000515211">
    <property type="component" value="Chromosome 4"/>
</dbReference>
<evidence type="ECO:0000259" key="1">
    <source>
        <dbReference type="Pfam" id="PF10536"/>
    </source>
</evidence>
<feature type="domain" description="Aminotransferase-like plant mobile" evidence="1">
    <location>
        <begin position="1"/>
        <end position="120"/>
    </location>
</feature>
<dbReference type="Pfam" id="PF10536">
    <property type="entry name" value="PMD"/>
    <property type="match status" value="1"/>
</dbReference>
<accession>A0A6P4CXI6</accession>
<dbReference type="PANTHER" id="PTHR46033">
    <property type="entry name" value="PROTEIN MAIN-LIKE 2"/>
    <property type="match status" value="1"/>
</dbReference>
<dbReference type="KEGG" id="adu:107482819"/>
<dbReference type="AlphaFoldDB" id="A0A6P4CXI6"/>
<gene>
    <name evidence="3" type="primary">LOC107482819</name>
</gene>
<dbReference type="OrthoDB" id="1939467at2759"/>
<dbReference type="GeneID" id="107482819"/>
<dbReference type="InterPro" id="IPR044824">
    <property type="entry name" value="MAIN-like"/>
</dbReference>
<keyword evidence="2" id="KW-1185">Reference proteome</keyword>
<name>A0A6P4CXI6_ARADU</name>
<dbReference type="InterPro" id="IPR019557">
    <property type="entry name" value="AminoTfrase-like_pln_mobile"/>
</dbReference>